<reference evidence="2 3" key="1">
    <citation type="journal article" date="2020" name="G3 (Bethesda)">
        <title>Improved Reference Genome for Cyclotella cryptica CCMP332, a Model for Cell Wall Morphogenesis, Salinity Adaptation, and Lipid Production in Diatoms (Bacillariophyta).</title>
        <authorList>
            <person name="Roberts W.R."/>
            <person name="Downey K.M."/>
            <person name="Ruck E.C."/>
            <person name="Traller J.C."/>
            <person name="Alverson A.J."/>
        </authorList>
    </citation>
    <scope>NUCLEOTIDE SEQUENCE [LARGE SCALE GENOMIC DNA]</scope>
    <source>
        <strain evidence="2 3">CCMP332</strain>
    </source>
</reference>
<feature type="compositionally biased region" description="Polar residues" evidence="1">
    <location>
        <begin position="29"/>
        <end position="53"/>
    </location>
</feature>
<feature type="compositionally biased region" description="Basic and acidic residues" evidence="1">
    <location>
        <begin position="83"/>
        <end position="96"/>
    </location>
</feature>
<keyword evidence="3" id="KW-1185">Reference proteome</keyword>
<feature type="compositionally biased region" description="Basic and acidic residues" evidence="1">
    <location>
        <begin position="177"/>
        <end position="186"/>
    </location>
</feature>
<evidence type="ECO:0000256" key="1">
    <source>
        <dbReference type="SAM" id="MobiDB-lite"/>
    </source>
</evidence>
<organism evidence="2 3">
    <name type="scientific">Cyclotella cryptica</name>
    <dbReference type="NCBI Taxonomy" id="29204"/>
    <lineage>
        <taxon>Eukaryota</taxon>
        <taxon>Sar</taxon>
        <taxon>Stramenopiles</taxon>
        <taxon>Ochrophyta</taxon>
        <taxon>Bacillariophyta</taxon>
        <taxon>Coscinodiscophyceae</taxon>
        <taxon>Thalassiosirophycidae</taxon>
        <taxon>Stephanodiscales</taxon>
        <taxon>Stephanodiscaceae</taxon>
        <taxon>Cyclotella</taxon>
    </lineage>
</organism>
<feature type="compositionally biased region" description="Low complexity" evidence="1">
    <location>
        <begin position="1"/>
        <end position="15"/>
    </location>
</feature>
<proteinExistence type="predicted"/>
<evidence type="ECO:0000313" key="3">
    <source>
        <dbReference type="Proteomes" id="UP001516023"/>
    </source>
</evidence>
<feature type="region of interest" description="Disordered" evidence="1">
    <location>
        <begin position="1"/>
        <end position="53"/>
    </location>
</feature>
<evidence type="ECO:0000313" key="2">
    <source>
        <dbReference type="EMBL" id="KAL3777012.1"/>
    </source>
</evidence>
<dbReference type="Proteomes" id="UP001516023">
    <property type="component" value="Unassembled WGS sequence"/>
</dbReference>
<feature type="region of interest" description="Disordered" evidence="1">
    <location>
        <begin position="83"/>
        <end position="115"/>
    </location>
</feature>
<name>A0ABD3NMP5_9STRA</name>
<feature type="region of interest" description="Disordered" evidence="1">
    <location>
        <begin position="155"/>
        <end position="186"/>
    </location>
</feature>
<gene>
    <name evidence="2" type="ORF">HJC23_006027</name>
</gene>
<accession>A0ABD3NMP5</accession>
<dbReference type="EMBL" id="JABMIG020000469">
    <property type="protein sequence ID" value="KAL3777012.1"/>
    <property type="molecule type" value="Genomic_DNA"/>
</dbReference>
<sequence>MTTKTTKMPSKTTLTRSGTANAITRLLGGTSTLEPLSSKSKTPKTNNPIVLSKTTTPLQRLQKSYKEENTPCAKNEENAVATVKEEEKARIHEEGRASSVKRKRKGGASQMTKKHGFLDVIKLAGKGEGKKDKSVRWSALKDDFMMNSKLKDWDKKLYDDGDDDKEEQNEKSLPARNELRHRPCHS</sequence>
<dbReference type="AlphaFoldDB" id="A0ABD3NMP5"/>
<protein>
    <submittedName>
        <fullName evidence="2">Uncharacterized protein</fullName>
    </submittedName>
</protein>
<comment type="caution">
    <text evidence="2">The sequence shown here is derived from an EMBL/GenBank/DDBJ whole genome shotgun (WGS) entry which is preliminary data.</text>
</comment>